<dbReference type="AlphaFoldDB" id="A0AAD9N1K6"/>
<organism evidence="1 2">
    <name type="scientific">Paralvinella palmiformis</name>
    <dbReference type="NCBI Taxonomy" id="53620"/>
    <lineage>
        <taxon>Eukaryota</taxon>
        <taxon>Metazoa</taxon>
        <taxon>Spiralia</taxon>
        <taxon>Lophotrochozoa</taxon>
        <taxon>Annelida</taxon>
        <taxon>Polychaeta</taxon>
        <taxon>Sedentaria</taxon>
        <taxon>Canalipalpata</taxon>
        <taxon>Terebellida</taxon>
        <taxon>Terebelliformia</taxon>
        <taxon>Alvinellidae</taxon>
        <taxon>Paralvinella</taxon>
    </lineage>
</organism>
<evidence type="ECO:0000313" key="2">
    <source>
        <dbReference type="Proteomes" id="UP001208570"/>
    </source>
</evidence>
<dbReference type="Proteomes" id="UP001208570">
    <property type="component" value="Unassembled WGS sequence"/>
</dbReference>
<comment type="caution">
    <text evidence="1">The sequence shown here is derived from an EMBL/GenBank/DDBJ whole genome shotgun (WGS) entry which is preliminary data.</text>
</comment>
<name>A0AAD9N1K6_9ANNE</name>
<proteinExistence type="predicted"/>
<keyword evidence="2" id="KW-1185">Reference proteome</keyword>
<gene>
    <name evidence="1" type="ORF">LSH36_355g02013</name>
</gene>
<dbReference type="EMBL" id="JAODUP010000355">
    <property type="protein sequence ID" value="KAK2151676.1"/>
    <property type="molecule type" value="Genomic_DNA"/>
</dbReference>
<reference evidence="1" key="1">
    <citation type="journal article" date="2023" name="Mol. Biol. Evol.">
        <title>Third-Generation Sequencing Reveals the Adaptive Role of the Epigenome in Three Deep-Sea Polychaetes.</title>
        <authorList>
            <person name="Perez M."/>
            <person name="Aroh O."/>
            <person name="Sun Y."/>
            <person name="Lan Y."/>
            <person name="Juniper S.K."/>
            <person name="Young C.R."/>
            <person name="Angers B."/>
            <person name="Qian P.Y."/>
        </authorList>
    </citation>
    <scope>NUCLEOTIDE SEQUENCE</scope>
    <source>
        <strain evidence="1">P08H-3</strain>
    </source>
</reference>
<evidence type="ECO:0000313" key="1">
    <source>
        <dbReference type="EMBL" id="KAK2151676.1"/>
    </source>
</evidence>
<protein>
    <submittedName>
        <fullName evidence="1">Uncharacterized protein</fullName>
    </submittedName>
</protein>
<accession>A0AAD9N1K6</accession>
<sequence>MEMKTAPLHVRNGPVCRTPVPIPVGGAPPVQVYLVWTIQGVDPVILTQGNEIIQLSADIDRNIIEGATHIQISETGELIKIEGDLTGGTIIHEGVLPSGVALIEADQYNGDVELQSKLVDSSELQDDGVVHLGQSTELAVVQDELTINQTPELADQVELVDPTKEEPPEGDLSVKTELQTEELVNAVEGQQDGVLVDSTEVHTGEVLAENTVLTQCTVPNQ</sequence>